<dbReference type="Pfam" id="PF01494">
    <property type="entry name" value="FAD_binding_3"/>
    <property type="match status" value="1"/>
</dbReference>
<protein>
    <recommendedName>
        <fullName evidence="5">FAD-binding domain-containing protein</fullName>
    </recommendedName>
</protein>
<dbReference type="InParanoid" id="E4ZST0"/>
<dbReference type="OrthoDB" id="2431938at2759"/>
<evidence type="ECO:0000313" key="7">
    <source>
        <dbReference type="Proteomes" id="UP000002668"/>
    </source>
</evidence>
<keyword evidence="2" id="KW-0285">Flavoprotein</keyword>
<dbReference type="HOGENOM" id="CLU_009665_12_2_1"/>
<evidence type="ECO:0000313" key="6">
    <source>
        <dbReference type="EMBL" id="CBX94518.1"/>
    </source>
</evidence>
<keyword evidence="3" id="KW-0274">FAD</keyword>
<dbReference type="PRINTS" id="PR00420">
    <property type="entry name" value="RNGMNOXGNASE"/>
</dbReference>
<gene>
    <name evidence="6" type="ORF">LEMA_P120090.1</name>
</gene>
<organism evidence="7">
    <name type="scientific">Leptosphaeria maculans (strain JN3 / isolate v23.1.3 / race Av1-4-5-6-7-8)</name>
    <name type="common">Blackleg fungus</name>
    <name type="synonym">Phoma lingam</name>
    <dbReference type="NCBI Taxonomy" id="985895"/>
    <lineage>
        <taxon>Eukaryota</taxon>
        <taxon>Fungi</taxon>
        <taxon>Dikarya</taxon>
        <taxon>Ascomycota</taxon>
        <taxon>Pezizomycotina</taxon>
        <taxon>Dothideomycetes</taxon>
        <taxon>Pleosporomycetidae</taxon>
        <taxon>Pleosporales</taxon>
        <taxon>Pleosporineae</taxon>
        <taxon>Leptosphaeriaceae</taxon>
        <taxon>Plenodomus</taxon>
        <taxon>Plenodomus lingam/Leptosphaeria maculans species complex</taxon>
    </lineage>
</organism>
<evidence type="ECO:0000256" key="2">
    <source>
        <dbReference type="ARBA" id="ARBA00022630"/>
    </source>
</evidence>
<keyword evidence="4" id="KW-0560">Oxidoreductase</keyword>
<dbReference type="PANTHER" id="PTHR47356">
    <property type="entry name" value="FAD-DEPENDENT MONOOXYGENASE ASQG-RELATED"/>
    <property type="match status" value="1"/>
</dbReference>
<dbReference type="GO" id="GO:0071949">
    <property type="term" value="F:FAD binding"/>
    <property type="evidence" value="ECO:0007669"/>
    <property type="project" value="InterPro"/>
</dbReference>
<accession>E4ZST0</accession>
<dbReference type="GO" id="GO:0004497">
    <property type="term" value="F:monooxygenase activity"/>
    <property type="evidence" value="ECO:0007669"/>
    <property type="project" value="InterPro"/>
</dbReference>
<evidence type="ECO:0000256" key="1">
    <source>
        <dbReference type="ARBA" id="ARBA00007992"/>
    </source>
</evidence>
<evidence type="ECO:0000259" key="5">
    <source>
        <dbReference type="Pfam" id="PF01494"/>
    </source>
</evidence>
<dbReference type="STRING" id="985895.E4ZST0"/>
<dbReference type="InterPro" id="IPR036188">
    <property type="entry name" value="FAD/NAD-bd_sf"/>
</dbReference>
<reference evidence="7" key="1">
    <citation type="journal article" date="2011" name="Nat. Commun.">
        <title>Effector diversification within compartments of the Leptosphaeria maculans genome affected by Repeat-Induced Point mutations.</title>
        <authorList>
            <person name="Rouxel T."/>
            <person name="Grandaubert J."/>
            <person name="Hane J.K."/>
            <person name="Hoede C."/>
            <person name="van de Wouw A.P."/>
            <person name="Couloux A."/>
            <person name="Dominguez V."/>
            <person name="Anthouard V."/>
            <person name="Bally P."/>
            <person name="Bourras S."/>
            <person name="Cozijnsen A.J."/>
            <person name="Ciuffetti L.M."/>
            <person name="Degrave A."/>
            <person name="Dilmaghani A."/>
            <person name="Duret L."/>
            <person name="Fudal I."/>
            <person name="Goodwin S.B."/>
            <person name="Gout L."/>
            <person name="Glaser N."/>
            <person name="Linglin J."/>
            <person name="Kema G.H.J."/>
            <person name="Lapalu N."/>
            <person name="Lawrence C.B."/>
            <person name="May K."/>
            <person name="Meyer M."/>
            <person name="Ollivier B."/>
            <person name="Poulain J."/>
            <person name="Schoch C.L."/>
            <person name="Simon A."/>
            <person name="Spatafora J.W."/>
            <person name="Stachowiak A."/>
            <person name="Turgeon B.G."/>
            <person name="Tyler B.M."/>
            <person name="Vincent D."/>
            <person name="Weissenbach J."/>
            <person name="Amselem J."/>
            <person name="Quesneville H."/>
            <person name="Oliver R.P."/>
            <person name="Wincker P."/>
            <person name="Balesdent M.-H."/>
            <person name="Howlett B.J."/>
        </authorList>
    </citation>
    <scope>NUCLEOTIDE SEQUENCE [LARGE SCALE GENOMIC DNA]</scope>
    <source>
        <strain evidence="7">JN3 / isolate v23.1.3 / race Av1-4-5-6-7-8</strain>
    </source>
</reference>
<name>E4ZST0_LEPMJ</name>
<keyword evidence="7" id="KW-1185">Reference proteome</keyword>
<dbReference type="AlphaFoldDB" id="E4ZST0"/>
<proteinExistence type="inferred from homology"/>
<evidence type="ECO:0000256" key="3">
    <source>
        <dbReference type="ARBA" id="ARBA00022827"/>
    </source>
</evidence>
<dbReference type="InterPro" id="IPR050562">
    <property type="entry name" value="FAD_mOase_fung"/>
</dbReference>
<dbReference type="Gene3D" id="3.50.50.60">
    <property type="entry name" value="FAD/NAD(P)-binding domain"/>
    <property type="match status" value="1"/>
</dbReference>
<dbReference type="SUPFAM" id="SSF51905">
    <property type="entry name" value="FAD/NAD(P)-binding domain"/>
    <property type="match status" value="1"/>
</dbReference>
<dbReference type="Proteomes" id="UP000002668">
    <property type="component" value="Genome"/>
</dbReference>
<evidence type="ECO:0000256" key="4">
    <source>
        <dbReference type="ARBA" id="ARBA00023002"/>
    </source>
</evidence>
<dbReference type="EMBL" id="FP929123">
    <property type="protein sequence ID" value="CBX94518.1"/>
    <property type="molecule type" value="Genomic_DNA"/>
</dbReference>
<feature type="domain" description="FAD-binding" evidence="5">
    <location>
        <begin position="14"/>
        <end position="352"/>
    </location>
</feature>
<sequence>MVQTDSVPPKPFRAIIIGAGFAGLALSHAFQLANIDHIVLEKHHEIVSVRGAAVVIWHGVARIFDQFGFLDKIHKSISPVQRQFTRWPDGSVHQSGTSVRELDEMFQTEMIVTNRGQCVSHLYENLPDKSRVHGGRKLDYIEHTANGVRVHFADGSFEEGDIVIGADGVHSHVRSEMWNYASKFDQTAIPDSDKSALFTQYRAFFVTAPQKESFGLSAADFNHIFGQDVTKLLFTQSGKAYCTIIFKGEFSQPPKKNLVTQEIIDGLAQRFAKHQLTETLTFGDLWENKESHGLLNIEEGILQKWHAGRMVLVGDSAWKMTSELGAGANMAIESAVSLANILHRNLKDDRNRHFTQSELSALFTEYQNDRFDRVKDHVDRSGQATRAFTYQSLISRFMVGYVGPWMHKSQVKQLAESLTQAPKLDYVPLRTLNEDAEGWKLVNKIEKKSAEIPVGGWLKSGKLAVGDAASPVLSWCPACTSDPVSQNIHGLYRGQMQWGSWYGAKSGWVHGWRGG</sequence>
<dbReference type="VEuPathDB" id="FungiDB:LEMA_P120090.1"/>
<comment type="similarity">
    <text evidence="1">Belongs to the paxM FAD-dependent monooxygenase family.</text>
</comment>
<dbReference type="eggNOG" id="KOG2614">
    <property type="taxonomic scope" value="Eukaryota"/>
</dbReference>
<dbReference type="PANTHER" id="PTHR47356:SF2">
    <property type="entry name" value="FAD-BINDING DOMAIN-CONTAINING PROTEIN-RELATED"/>
    <property type="match status" value="1"/>
</dbReference>
<dbReference type="InterPro" id="IPR002938">
    <property type="entry name" value="FAD-bd"/>
</dbReference>